<dbReference type="GO" id="GO:0005739">
    <property type="term" value="C:mitochondrion"/>
    <property type="evidence" value="ECO:0007669"/>
    <property type="project" value="TreeGrafter"/>
</dbReference>
<evidence type="ECO:0000256" key="3">
    <source>
        <dbReference type="PROSITE-ProRule" id="PRU00708"/>
    </source>
</evidence>
<dbReference type="PROSITE" id="PS51375">
    <property type="entry name" value="PPR"/>
    <property type="match status" value="1"/>
</dbReference>
<protein>
    <submittedName>
        <fullName evidence="4">Pentatricopeptide repeat-containing protein</fullName>
    </submittedName>
</protein>
<reference evidence="4 5" key="1">
    <citation type="submission" date="2018-02" db="EMBL/GenBank/DDBJ databases">
        <title>Draft genome of wild Prunus yedoensis var. nudiflora.</title>
        <authorList>
            <person name="Baek S."/>
            <person name="Kim J.-H."/>
            <person name="Choi K."/>
            <person name="Kim G.-B."/>
            <person name="Cho A."/>
            <person name="Jang H."/>
            <person name="Shin C.-H."/>
            <person name="Yu H.-J."/>
            <person name="Mun J.-H."/>
        </authorList>
    </citation>
    <scope>NUCLEOTIDE SEQUENCE [LARGE SCALE GENOMIC DNA]</scope>
    <source>
        <strain evidence="5">cv. Jeju island</strain>
        <tissue evidence="4">Leaf</tissue>
    </source>
</reference>
<name>A0A314YP40_PRUYE</name>
<dbReference type="Proteomes" id="UP000250321">
    <property type="component" value="Unassembled WGS sequence"/>
</dbReference>
<dbReference type="STRING" id="2094558.A0A314YP40"/>
<accession>A0A314YP40</accession>
<sequence length="174" mass="20073">MSKSLKSVNAYGALLSIYVQEHSVEKAEAAMQKMKNMGISKASFPYNMLINLYSQNFEQEKINMVMQEMEENGIPLDKYTLRIRMISYIAASDMPGMETILNRMEEDPNFIVDWKIYAMAASGYLKVGMIKKDCSMLKMMEGMMPLQGRKSLEFLITLYANTGHKEELYRVWNT</sequence>
<organism evidence="4 5">
    <name type="scientific">Prunus yedoensis var. nudiflora</name>
    <dbReference type="NCBI Taxonomy" id="2094558"/>
    <lineage>
        <taxon>Eukaryota</taxon>
        <taxon>Viridiplantae</taxon>
        <taxon>Streptophyta</taxon>
        <taxon>Embryophyta</taxon>
        <taxon>Tracheophyta</taxon>
        <taxon>Spermatophyta</taxon>
        <taxon>Magnoliopsida</taxon>
        <taxon>eudicotyledons</taxon>
        <taxon>Gunneridae</taxon>
        <taxon>Pentapetalae</taxon>
        <taxon>rosids</taxon>
        <taxon>fabids</taxon>
        <taxon>Rosales</taxon>
        <taxon>Rosaceae</taxon>
        <taxon>Amygdaloideae</taxon>
        <taxon>Amygdaleae</taxon>
        <taxon>Prunus</taxon>
    </lineage>
</organism>
<dbReference type="PANTHER" id="PTHR45717">
    <property type="entry name" value="OS12G0527900 PROTEIN"/>
    <property type="match status" value="1"/>
</dbReference>
<dbReference type="NCBIfam" id="TIGR00756">
    <property type="entry name" value="PPR"/>
    <property type="match status" value="1"/>
</dbReference>
<evidence type="ECO:0000256" key="2">
    <source>
        <dbReference type="ARBA" id="ARBA00022737"/>
    </source>
</evidence>
<evidence type="ECO:0000256" key="1">
    <source>
        <dbReference type="ARBA" id="ARBA00007626"/>
    </source>
</evidence>
<feature type="repeat" description="PPR" evidence="3">
    <location>
        <begin position="7"/>
        <end position="41"/>
    </location>
</feature>
<dbReference type="OrthoDB" id="1890565at2759"/>
<evidence type="ECO:0000313" key="5">
    <source>
        <dbReference type="Proteomes" id="UP000250321"/>
    </source>
</evidence>
<proteinExistence type="inferred from homology"/>
<gene>
    <name evidence="4" type="ORF">Pyn_23540</name>
</gene>
<dbReference type="Pfam" id="PF13812">
    <property type="entry name" value="PPR_3"/>
    <property type="match status" value="1"/>
</dbReference>
<dbReference type="PANTHER" id="PTHR45717:SF6">
    <property type="entry name" value="PENTACOTRIPEPTIDE-REPEAT REGION OF PRORP DOMAIN-CONTAINING PROTEIN"/>
    <property type="match status" value="1"/>
</dbReference>
<dbReference type="AlphaFoldDB" id="A0A314YP40"/>
<keyword evidence="5" id="KW-1185">Reference proteome</keyword>
<comment type="caution">
    <text evidence="4">The sequence shown here is derived from an EMBL/GenBank/DDBJ whole genome shotgun (WGS) entry which is preliminary data.</text>
</comment>
<dbReference type="EMBL" id="PJQY01000852">
    <property type="protein sequence ID" value="PQQ07509.1"/>
    <property type="molecule type" value="Genomic_DNA"/>
</dbReference>
<evidence type="ECO:0000313" key="4">
    <source>
        <dbReference type="EMBL" id="PQQ07509.1"/>
    </source>
</evidence>
<dbReference type="InterPro" id="IPR002885">
    <property type="entry name" value="PPR_rpt"/>
</dbReference>
<dbReference type="GO" id="GO:0003729">
    <property type="term" value="F:mRNA binding"/>
    <property type="evidence" value="ECO:0007669"/>
    <property type="project" value="UniProtKB-ARBA"/>
</dbReference>
<dbReference type="Gene3D" id="1.25.40.10">
    <property type="entry name" value="Tetratricopeptide repeat domain"/>
    <property type="match status" value="1"/>
</dbReference>
<keyword evidence="2" id="KW-0677">Repeat</keyword>
<dbReference type="InterPro" id="IPR011990">
    <property type="entry name" value="TPR-like_helical_dom_sf"/>
</dbReference>
<comment type="similarity">
    <text evidence="1">Belongs to the PPR family. P subfamily.</text>
</comment>